<accession>A0A061RTP9</accession>
<organism evidence="1">
    <name type="scientific">Tetraselmis sp. GSL018</name>
    <dbReference type="NCBI Taxonomy" id="582737"/>
    <lineage>
        <taxon>Eukaryota</taxon>
        <taxon>Viridiplantae</taxon>
        <taxon>Chlorophyta</taxon>
        <taxon>core chlorophytes</taxon>
        <taxon>Chlorodendrophyceae</taxon>
        <taxon>Chlorodendrales</taxon>
        <taxon>Chlorodendraceae</taxon>
        <taxon>Tetraselmis</taxon>
    </lineage>
</organism>
<sequence length="57" mass="6321">MLLASVPRDVLDEVCVARSGSMWDTLAPVRAMRPVNGGAGFDRHELERLRGLHFMLA</sequence>
<evidence type="ECO:0000313" key="1">
    <source>
        <dbReference type="EMBL" id="JAC75363.1"/>
    </source>
</evidence>
<protein>
    <submittedName>
        <fullName evidence="1">Uncharacterized protein</fullName>
    </submittedName>
</protein>
<name>A0A061RTP9_9CHLO</name>
<reference evidence="1" key="1">
    <citation type="submission" date="2014-05" db="EMBL/GenBank/DDBJ databases">
        <title>The transcriptome of the halophilic microalga Tetraselmis sp. GSL018 isolated from the Great Salt Lake, Utah.</title>
        <authorList>
            <person name="Jinkerson R.E."/>
            <person name="D'Adamo S."/>
            <person name="Posewitz M.C."/>
        </authorList>
    </citation>
    <scope>NUCLEOTIDE SEQUENCE</scope>
    <source>
        <strain evidence="1">GSL018</strain>
    </source>
</reference>
<dbReference type="EMBL" id="GBEZ01010299">
    <property type="protein sequence ID" value="JAC75363.1"/>
    <property type="molecule type" value="Transcribed_RNA"/>
</dbReference>
<gene>
    <name evidence="1" type="ORF">TSPGSL018_23319</name>
</gene>
<proteinExistence type="predicted"/>
<dbReference type="AlphaFoldDB" id="A0A061RTP9"/>